<evidence type="ECO:0000313" key="1">
    <source>
        <dbReference type="EMBL" id="XCN13919.1"/>
    </source>
</evidence>
<protein>
    <recommendedName>
        <fullName evidence="2">Chitin-binding type-3 domain-containing protein</fullName>
    </recommendedName>
</protein>
<dbReference type="RefSeq" id="WP_354596822.1">
    <property type="nucleotide sequence ID" value="NZ_CP136798.1"/>
</dbReference>
<reference evidence="1" key="1">
    <citation type="submission" date="2023-10" db="EMBL/GenBank/DDBJ databases">
        <title>Complete genome sequence of Streptomyces sp. JL1001.</title>
        <authorList>
            <person name="Jiang L."/>
        </authorList>
    </citation>
    <scope>NUCLEOTIDE SEQUENCE</scope>
    <source>
        <strain evidence="1">JL1001</strain>
    </source>
</reference>
<proteinExistence type="predicted"/>
<organism evidence="1">
    <name type="scientific">Streptomyces sp. JL1001</name>
    <dbReference type="NCBI Taxonomy" id="3078227"/>
    <lineage>
        <taxon>Bacteria</taxon>
        <taxon>Bacillati</taxon>
        <taxon>Actinomycetota</taxon>
        <taxon>Actinomycetes</taxon>
        <taxon>Kitasatosporales</taxon>
        <taxon>Streptomycetaceae</taxon>
        <taxon>Streptomyces</taxon>
    </lineage>
</organism>
<dbReference type="EMBL" id="CP136798">
    <property type="protein sequence ID" value="XCN13919.1"/>
    <property type="molecule type" value="Genomic_DNA"/>
</dbReference>
<accession>A0AAU8KBY3</accession>
<sequence length="94" mass="10414">MTTPLPVGTRVRHYGQQWPAARTGTATVLEAKGPCNDGTWEYRVLATQDFARCPGPDNPKTRETWWNSIATIPAPAVWPPRVGRPPQPGRTRPP</sequence>
<dbReference type="AlphaFoldDB" id="A0AAU8KBY3"/>
<name>A0AAU8KBY3_9ACTN</name>
<evidence type="ECO:0008006" key="2">
    <source>
        <dbReference type="Google" id="ProtNLM"/>
    </source>
</evidence>
<gene>
    <name evidence="1" type="ORF">R1Y80_09745</name>
</gene>